<dbReference type="PROSITE" id="PS00134">
    <property type="entry name" value="TRYPSIN_HIS"/>
    <property type="match status" value="1"/>
</dbReference>
<dbReference type="SMART" id="SM00020">
    <property type="entry name" value="Tryp_SPc"/>
    <property type="match status" value="1"/>
</dbReference>
<dbReference type="PANTHER" id="PTHR24252:SF7">
    <property type="entry name" value="HYALIN"/>
    <property type="match status" value="1"/>
</dbReference>
<dbReference type="Gene3D" id="2.40.10.10">
    <property type="entry name" value="Trypsin-like serine proteases"/>
    <property type="match status" value="1"/>
</dbReference>
<evidence type="ECO:0000313" key="5">
    <source>
        <dbReference type="Proteomes" id="UP001431783"/>
    </source>
</evidence>
<organism evidence="4 5">
    <name type="scientific">Henosepilachna vigintioctopunctata</name>
    <dbReference type="NCBI Taxonomy" id="420089"/>
    <lineage>
        <taxon>Eukaryota</taxon>
        <taxon>Metazoa</taxon>
        <taxon>Ecdysozoa</taxon>
        <taxon>Arthropoda</taxon>
        <taxon>Hexapoda</taxon>
        <taxon>Insecta</taxon>
        <taxon>Pterygota</taxon>
        <taxon>Neoptera</taxon>
        <taxon>Endopterygota</taxon>
        <taxon>Coleoptera</taxon>
        <taxon>Polyphaga</taxon>
        <taxon>Cucujiformia</taxon>
        <taxon>Coccinelloidea</taxon>
        <taxon>Coccinellidae</taxon>
        <taxon>Epilachninae</taxon>
        <taxon>Epilachnini</taxon>
        <taxon>Henosepilachna</taxon>
    </lineage>
</organism>
<proteinExistence type="predicted"/>
<protein>
    <recommendedName>
        <fullName evidence="3">Peptidase S1 domain-containing protein</fullName>
    </recommendedName>
</protein>
<dbReference type="GO" id="GO:0004252">
    <property type="term" value="F:serine-type endopeptidase activity"/>
    <property type="evidence" value="ECO:0007669"/>
    <property type="project" value="InterPro"/>
</dbReference>
<dbReference type="InterPro" id="IPR001314">
    <property type="entry name" value="Peptidase_S1A"/>
</dbReference>
<feature type="domain" description="Peptidase S1" evidence="3">
    <location>
        <begin position="28"/>
        <end position="151"/>
    </location>
</feature>
<evidence type="ECO:0000313" key="4">
    <source>
        <dbReference type="EMBL" id="KAK9871133.1"/>
    </source>
</evidence>
<name>A0AAW1TLU1_9CUCU</name>
<evidence type="ECO:0000256" key="1">
    <source>
        <dbReference type="ARBA" id="ARBA00023157"/>
    </source>
</evidence>
<dbReference type="EMBL" id="JARQZJ010000005">
    <property type="protein sequence ID" value="KAK9871133.1"/>
    <property type="molecule type" value="Genomic_DNA"/>
</dbReference>
<dbReference type="SUPFAM" id="SSF50494">
    <property type="entry name" value="Trypsin-like serine proteases"/>
    <property type="match status" value="1"/>
</dbReference>
<dbReference type="InterPro" id="IPR018114">
    <property type="entry name" value="TRYPSIN_HIS"/>
</dbReference>
<comment type="caution">
    <text evidence="4">The sequence shown here is derived from an EMBL/GenBank/DDBJ whole genome shotgun (WGS) entry which is preliminary data.</text>
</comment>
<dbReference type="PRINTS" id="PR00722">
    <property type="entry name" value="CHYMOTRYPSIN"/>
</dbReference>
<dbReference type="GO" id="GO:0006508">
    <property type="term" value="P:proteolysis"/>
    <property type="evidence" value="ECO:0007669"/>
    <property type="project" value="InterPro"/>
</dbReference>
<reference evidence="4 5" key="1">
    <citation type="submission" date="2023-03" db="EMBL/GenBank/DDBJ databases">
        <title>Genome insight into feeding habits of ladybird beetles.</title>
        <authorList>
            <person name="Li H.-S."/>
            <person name="Huang Y.-H."/>
            <person name="Pang H."/>
        </authorList>
    </citation>
    <scope>NUCLEOTIDE SEQUENCE [LARGE SCALE GENOMIC DNA]</scope>
    <source>
        <strain evidence="4">SYSU_2023b</strain>
        <tissue evidence="4">Whole body</tissue>
    </source>
</reference>
<dbReference type="InterPro" id="IPR009003">
    <property type="entry name" value="Peptidase_S1_PA"/>
</dbReference>
<dbReference type="InterPro" id="IPR001254">
    <property type="entry name" value="Trypsin_dom"/>
</dbReference>
<keyword evidence="5" id="KW-1185">Reference proteome</keyword>
<dbReference type="Proteomes" id="UP001431783">
    <property type="component" value="Unassembled WGS sequence"/>
</dbReference>
<accession>A0AAW1TLU1</accession>
<evidence type="ECO:0000256" key="2">
    <source>
        <dbReference type="SAM" id="SignalP"/>
    </source>
</evidence>
<dbReference type="PANTHER" id="PTHR24252">
    <property type="entry name" value="ACROSIN-RELATED"/>
    <property type="match status" value="1"/>
</dbReference>
<evidence type="ECO:0000259" key="3">
    <source>
        <dbReference type="PROSITE" id="PS50240"/>
    </source>
</evidence>
<dbReference type="InterPro" id="IPR043504">
    <property type="entry name" value="Peptidase_S1_PA_chymotrypsin"/>
</dbReference>
<dbReference type="FunFam" id="2.40.10.10:FF:000166">
    <property type="entry name" value="Trypsin"/>
    <property type="match status" value="1"/>
</dbReference>
<feature type="signal peptide" evidence="2">
    <location>
        <begin position="1"/>
        <end position="21"/>
    </location>
</feature>
<keyword evidence="1" id="KW-1015">Disulfide bond</keyword>
<gene>
    <name evidence="4" type="ORF">WA026_011416</name>
</gene>
<dbReference type="Pfam" id="PF00089">
    <property type="entry name" value="Trypsin"/>
    <property type="match status" value="1"/>
</dbReference>
<sequence length="151" mass="17170">MCLCFNNVVFLIIFAIKMVESTNGTNRIVGGSKCNIKDYPFMVSLRYTKSLKHCCGGSLISEKWILSAAHCMKNVLNTPWLLTAVFGEQRIDVTTNGQLIPAREIFNHPEYDKKNSRNDISLVLLKSEGSILLLEFLIHSIYRAHYLCQKI</sequence>
<dbReference type="AlphaFoldDB" id="A0AAW1TLU1"/>
<keyword evidence="2" id="KW-0732">Signal</keyword>
<dbReference type="PROSITE" id="PS50240">
    <property type="entry name" value="TRYPSIN_DOM"/>
    <property type="match status" value="1"/>
</dbReference>
<feature type="chain" id="PRO_5043609738" description="Peptidase S1 domain-containing protein" evidence="2">
    <location>
        <begin position="22"/>
        <end position="151"/>
    </location>
</feature>